<feature type="compositionally biased region" description="Acidic residues" evidence="1">
    <location>
        <begin position="37"/>
        <end position="49"/>
    </location>
</feature>
<reference evidence="3" key="1">
    <citation type="submission" date="2023-10" db="EMBL/GenBank/DDBJ databases">
        <title>Genome of Potential pathogenic bacteria in Crohn's disease.</title>
        <authorList>
            <person name="Rodriguez-Palacios A."/>
        </authorList>
    </citation>
    <scope>NUCLEOTIDE SEQUENCE</scope>
    <source>
        <strain evidence="3">CavFT-hAR50</strain>
    </source>
</reference>
<feature type="region of interest" description="Disordered" evidence="1">
    <location>
        <begin position="37"/>
        <end position="110"/>
    </location>
</feature>
<dbReference type="EMBL" id="JAWDEU010000002">
    <property type="protein sequence ID" value="MDU0246000.1"/>
    <property type="molecule type" value="Genomic_DNA"/>
</dbReference>
<protein>
    <submittedName>
        <fullName evidence="3">Uncharacterized protein</fullName>
    </submittedName>
</protein>
<keyword evidence="2" id="KW-1133">Transmembrane helix</keyword>
<comment type="caution">
    <text evidence="3">The sequence shown here is derived from an EMBL/GenBank/DDBJ whole genome shotgun (WGS) entry which is preliminary data.</text>
</comment>
<accession>A0AAE4IIY4</accession>
<evidence type="ECO:0000256" key="1">
    <source>
        <dbReference type="SAM" id="MobiDB-lite"/>
    </source>
</evidence>
<keyword evidence="2" id="KW-0472">Membrane</keyword>
<evidence type="ECO:0000313" key="3">
    <source>
        <dbReference type="EMBL" id="MDU0246000.1"/>
    </source>
</evidence>
<dbReference type="RefSeq" id="WP_022163569.1">
    <property type="nucleotide sequence ID" value="NZ_JAWDEU010000002.1"/>
</dbReference>
<proteinExistence type="predicted"/>
<evidence type="ECO:0000313" key="4">
    <source>
        <dbReference type="Proteomes" id="UP001181247"/>
    </source>
</evidence>
<feature type="transmembrane region" description="Helical" evidence="2">
    <location>
        <begin position="6"/>
        <end position="24"/>
    </location>
</feature>
<dbReference type="AlphaFoldDB" id="A0AAE4IIY4"/>
<dbReference type="Proteomes" id="UP001181247">
    <property type="component" value="Unassembled WGS sequence"/>
</dbReference>
<sequence>MQYGQIVFLLFTTLVLYYAALIVLDIQKARAAQAAEQDDNAEEDIDISDEAQTFKAVKVSRDEPEKQQEISQEENTEASDQASQSDDTKAAGNEPEQHSESEKPFRRPGYREAVMTDGILVEDLLTEINRLAETGSCDLGALIFTCENAR</sequence>
<name>A0AAE4IIY4_BACUN</name>
<keyword evidence="2" id="KW-0812">Transmembrane</keyword>
<feature type="compositionally biased region" description="Basic and acidic residues" evidence="1">
    <location>
        <begin position="95"/>
        <end position="105"/>
    </location>
</feature>
<feature type="compositionally biased region" description="Basic and acidic residues" evidence="1">
    <location>
        <begin position="59"/>
        <end position="68"/>
    </location>
</feature>
<evidence type="ECO:0000256" key="2">
    <source>
        <dbReference type="SAM" id="Phobius"/>
    </source>
</evidence>
<gene>
    <name evidence="3" type="ORF">RVH16_14965</name>
</gene>
<organism evidence="3 4">
    <name type="scientific">Bacteroides uniformis</name>
    <dbReference type="NCBI Taxonomy" id="820"/>
    <lineage>
        <taxon>Bacteria</taxon>
        <taxon>Pseudomonadati</taxon>
        <taxon>Bacteroidota</taxon>
        <taxon>Bacteroidia</taxon>
        <taxon>Bacteroidales</taxon>
        <taxon>Bacteroidaceae</taxon>
        <taxon>Bacteroides</taxon>
    </lineage>
</organism>